<evidence type="ECO:0000256" key="1">
    <source>
        <dbReference type="SAM" id="MobiDB-lite"/>
    </source>
</evidence>
<organism evidence="2 3">
    <name type="scientific">Coemansia biformis</name>
    <dbReference type="NCBI Taxonomy" id="1286918"/>
    <lineage>
        <taxon>Eukaryota</taxon>
        <taxon>Fungi</taxon>
        <taxon>Fungi incertae sedis</taxon>
        <taxon>Zoopagomycota</taxon>
        <taxon>Kickxellomycotina</taxon>
        <taxon>Kickxellomycetes</taxon>
        <taxon>Kickxellales</taxon>
        <taxon>Kickxellaceae</taxon>
        <taxon>Coemansia</taxon>
    </lineage>
</organism>
<protein>
    <submittedName>
        <fullName evidence="2">Uncharacterized protein</fullName>
    </submittedName>
</protein>
<dbReference type="OrthoDB" id="5593800at2759"/>
<dbReference type="AlphaFoldDB" id="A0A9W7Y9L3"/>
<proteinExistence type="predicted"/>
<name>A0A9W7Y9L3_9FUNG</name>
<accession>A0A9W7Y9L3</accession>
<feature type="region of interest" description="Disordered" evidence="1">
    <location>
        <begin position="27"/>
        <end position="89"/>
    </location>
</feature>
<dbReference type="Proteomes" id="UP001143981">
    <property type="component" value="Unassembled WGS sequence"/>
</dbReference>
<evidence type="ECO:0000313" key="3">
    <source>
        <dbReference type="Proteomes" id="UP001143981"/>
    </source>
</evidence>
<comment type="caution">
    <text evidence="2">The sequence shown here is derived from an EMBL/GenBank/DDBJ whole genome shotgun (WGS) entry which is preliminary data.</text>
</comment>
<sequence length="199" mass="21871">MGSLEEAKEMIGSNGVVYTVGALTASTRRTTDSADTAEEMVPSASANDDDWVDGSDGHGLPPWMGGNNKDGWVPDDDEDVNGSDPQPPSHAEQYCMVQAALHNLPRPSEYTDCQDEDVEIQSWIALCHQHEWLEDLLMPKFCVVEMKCLCGTILYELVGRHGTHDAVGTWVPVLTCQAARWYVKVVHHALAHPGNTRTL</sequence>
<dbReference type="EMBL" id="JANBOI010001948">
    <property type="protein sequence ID" value="KAJ1725880.1"/>
    <property type="molecule type" value="Genomic_DNA"/>
</dbReference>
<keyword evidence="3" id="KW-1185">Reference proteome</keyword>
<gene>
    <name evidence="2" type="ORF">LPJ61_005587</name>
</gene>
<reference evidence="2" key="1">
    <citation type="submission" date="2022-07" db="EMBL/GenBank/DDBJ databases">
        <title>Phylogenomic reconstructions and comparative analyses of Kickxellomycotina fungi.</title>
        <authorList>
            <person name="Reynolds N.K."/>
            <person name="Stajich J.E."/>
            <person name="Barry K."/>
            <person name="Grigoriev I.V."/>
            <person name="Crous P."/>
            <person name="Smith M.E."/>
        </authorList>
    </citation>
    <scope>NUCLEOTIDE SEQUENCE</scope>
    <source>
        <strain evidence="2">BCRC 34381</strain>
    </source>
</reference>
<feature type="non-terminal residue" evidence="2">
    <location>
        <position position="199"/>
    </location>
</feature>
<evidence type="ECO:0000313" key="2">
    <source>
        <dbReference type="EMBL" id="KAJ1725880.1"/>
    </source>
</evidence>